<name>A0ABR0SCG5_9HYPO</name>
<proteinExistence type="predicted"/>
<protein>
    <submittedName>
        <fullName evidence="1">Uncharacterized protein</fullName>
    </submittedName>
</protein>
<dbReference type="EMBL" id="JAVFKD010000014">
    <property type="protein sequence ID" value="KAK5989803.1"/>
    <property type="molecule type" value="Genomic_DNA"/>
</dbReference>
<evidence type="ECO:0000313" key="1">
    <source>
        <dbReference type="EMBL" id="KAK5989803.1"/>
    </source>
</evidence>
<evidence type="ECO:0000313" key="2">
    <source>
        <dbReference type="Proteomes" id="UP001338125"/>
    </source>
</evidence>
<organism evidence="1 2">
    <name type="scientific">Cladobotryum mycophilum</name>
    <dbReference type="NCBI Taxonomy" id="491253"/>
    <lineage>
        <taxon>Eukaryota</taxon>
        <taxon>Fungi</taxon>
        <taxon>Dikarya</taxon>
        <taxon>Ascomycota</taxon>
        <taxon>Pezizomycotina</taxon>
        <taxon>Sordariomycetes</taxon>
        <taxon>Hypocreomycetidae</taxon>
        <taxon>Hypocreales</taxon>
        <taxon>Hypocreaceae</taxon>
        <taxon>Cladobotryum</taxon>
    </lineage>
</organism>
<reference evidence="1 2" key="1">
    <citation type="submission" date="2024-01" db="EMBL/GenBank/DDBJ databases">
        <title>Complete genome of Cladobotryum mycophilum ATHUM6906.</title>
        <authorList>
            <person name="Christinaki A.C."/>
            <person name="Myridakis A.I."/>
            <person name="Kouvelis V.N."/>
        </authorList>
    </citation>
    <scope>NUCLEOTIDE SEQUENCE [LARGE SCALE GENOMIC DNA]</scope>
    <source>
        <strain evidence="1 2">ATHUM6906</strain>
    </source>
</reference>
<gene>
    <name evidence="1" type="ORF">PT974_08064</name>
</gene>
<accession>A0ABR0SCG5</accession>
<sequence>MGDAQRYLTLESDTWLLADLVWQMALMASTTQPKMATFGFMLGN</sequence>
<comment type="caution">
    <text evidence="1">The sequence shown here is derived from an EMBL/GenBank/DDBJ whole genome shotgun (WGS) entry which is preliminary data.</text>
</comment>
<keyword evidence="2" id="KW-1185">Reference proteome</keyword>
<dbReference type="Proteomes" id="UP001338125">
    <property type="component" value="Unassembled WGS sequence"/>
</dbReference>